<accession>A0A194XRE3</accession>
<keyword evidence="2" id="KW-0472">Membrane</keyword>
<keyword evidence="2" id="KW-1133">Transmembrane helix</keyword>
<proteinExistence type="predicted"/>
<dbReference type="Proteomes" id="UP000070700">
    <property type="component" value="Unassembled WGS sequence"/>
</dbReference>
<evidence type="ECO:0000256" key="2">
    <source>
        <dbReference type="SAM" id="Phobius"/>
    </source>
</evidence>
<evidence type="ECO:0000256" key="1">
    <source>
        <dbReference type="SAM" id="MobiDB-lite"/>
    </source>
</evidence>
<feature type="transmembrane region" description="Helical" evidence="2">
    <location>
        <begin position="123"/>
        <end position="149"/>
    </location>
</feature>
<dbReference type="STRING" id="149040.A0A194XRE3"/>
<keyword evidence="4" id="KW-1185">Reference proteome</keyword>
<dbReference type="InParanoid" id="A0A194XRE3"/>
<reference evidence="3 4" key="1">
    <citation type="submission" date="2015-10" db="EMBL/GenBank/DDBJ databases">
        <title>Full genome of DAOMC 229536 Phialocephala scopiformis, a fungal endophyte of spruce producing the potent anti-insectan compound rugulosin.</title>
        <authorList>
            <consortium name="DOE Joint Genome Institute"/>
            <person name="Walker A.K."/>
            <person name="Frasz S.L."/>
            <person name="Seifert K.A."/>
            <person name="Miller J.D."/>
            <person name="Mondo S.J."/>
            <person name="Labutti K."/>
            <person name="Lipzen A."/>
            <person name="Dockter R."/>
            <person name="Kennedy M."/>
            <person name="Grigoriev I.V."/>
            <person name="Spatafora J.W."/>
        </authorList>
    </citation>
    <scope>NUCLEOTIDE SEQUENCE [LARGE SCALE GENOMIC DNA]</scope>
    <source>
        <strain evidence="3 4">CBS 120377</strain>
    </source>
</reference>
<protein>
    <recommendedName>
        <fullName evidence="5">PSI domain-containing protein</fullName>
    </recommendedName>
</protein>
<organism evidence="3 4">
    <name type="scientific">Mollisia scopiformis</name>
    <name type="common">Conifer needle endophyte fungus</name>
    <name type="synonym">Phialocephala scopiformis</name>
    <dbReference type="NCBI Taxonomy" id="149040"/>
    <lineage>
        <taxon>Eukaryota</taxon>
        <taxon>Fungi</taxon>
        <taxon>Dikarya</taxon>
        <taxon>Ascomycota</taxon>
        <taxon>Pezizomycotina</taxon>
        <taxon>Leotiomycetes</taxon>
        <taxon>Helotiales</taxon>
        <taxon>Mollisiaceae</taxon>
        <taxon>Mollisia</taxon>
    </lineage>
</organism>
<gene>
    <name evidence="3" type="ORF">LY89DRAFT_310089</name>
</gene>
<evidence type="ECO:0000313" key="3">
    <source>
        <dbReference type="EMBL" id="KUJ22763.1"/>
    </source>
</evidence>
<sequence>MGGCRRDGIGVTRRNVVKEKRDEEWMARKGLLDVVREGEANQTDTYDDMLRICWGKQECWSCLGTKSEEGDVGCSWCPSSQTCIPNPTHPPFFAPFVNSDICPLWYERWELRTTPLGCHVSTITVMAVVVAVLSTMLVLGAVGGVVVCVRKWNADEESRGWWKVWRWRVELRDVEPRRGRSRVRTNGGVVQGEEEEGERRPLLDGD</sequence>
<dbReference type="AlphaFoldDB" id="A0A194XRE3"/>
<dbReference type="OrthoDB" id="5427091at2759"/>
<evidence type="ECO:0000313" key="4">
    <source>
        <dbReference type="Proteomes" id="UP000070700"/>
    </source>
</evidence>
<dbReference type="GeneID" id="28816351"/>
<dbReference type="EMBL" id="KQ947406">
    <property type="protein sequence ID" value="KUJ22763.1"/>
    <property type="molecule type" value="Genomic_DNA"/>
</dbReference>
<dbReference type="KEGG" id="psco:LY89DRAFT_310089"/>
<keyword evidence="2" id="KW-0812">Transmembrane</keyword>
<feature type="region of interest" description="Disordered" evidence="1">
    <location>
        <begin position="182"/>
        <end position="206"/>
    </location>
</feature>
<name>A0A194XRE3_MOLSC</name>
<feature type="compositionally biased region" description="Basic and acidic residues" evidence="1">
    <location>
        <begin position="197"/>
        <end position="206"/>
    </location>
</feature>
<dbReference type="RefSeq" id="XP_018077118.1">
    <property type="nucleotide sequence ID" value="XM_018206625.1"/>
</dbReference>
<evidence type="ECO:0008006" key="5">
    <source>
        <dbReference type="Google" id="ProtNLM"/>
    </source>
</evidence>